<dbReference type="HOGENOM" id="CLU_148836_0_0_1"/>
<evidence type="ECO:0000256" key="2">
    <source>
        <dbReference type="ARBA" id="ARBA00022576"/>
    </source>
</evidence>
<dbReference type="InterPro" id="IPR015422">
    <property type="entry name" value="PyrdxlP-dep_Trfase_small"/>
</dbReference>
<evidence type="ECO:0000256" key="3">
    <source>
        <dbReference type="ARBA" id="ARBA00022679"/>
    </source>
</evidence>
<dbReference type="GO" id="GO:0004760">
    <property type="term" value="F:L-serine-pyruvate transaminase activity"/>
    <property type="evidence" value="ECO:0007669"/>
    <property type="project" value="TreeGrafter"/>
</dbReference>
<keyword evidence="6" id="KW-1185">Reference proteome</keyword>
<organism evidence="5 6">
    <name type="scientific">Trichosporon asahii var. asahii (strain CBS 8904)</name>
    <name type="common">Yeast</name>
    <dbReference type="NCBI Taxonomy" id="1220162"/>
    <lineage>
        <taxon>Eukaryota</taxon>
        <taxon>Fungi</taxon>
        <taxon>Dikarya</taxon>
        <taxon>Basidiomycota</taxon>
        <taxon>Agaricomycotina</taxon>
        <taxon>Tremellomycetes</taxon>
        <taxon>Trichosporonales</taxon>
        <taxon>Trichosporonaceae</taxon>
        <taxon>Trichosporon</taxon>
    </lineage>
</organism>
<keyword evidence="4" id="KW-0663">Pyridoxal phosphate</keyword>
<dbReference type="FunFam" id="3.90.1150.10:FF:000049">
    <property type="entry name" value="Alanine-glyoxylate aminotransferase 1"/>
    <property type="match status" value="1"/>
</dbReference>
<comment type="caution">
    <text evidence="5">The sequence shown here is derived from an EMBL/GenBank/DDBJ whole genome shotgun (WGS) entry which is preliminary data.</text>
</comment>
<dbReference type="Proteomes" id="UP000006757">
    <property type="component" value="Unassembled WGS sequence"/>
</dbReference>
<dbReference type="eggNOG" id="KOG2862">
    <property type="taxonomic scope" value="Eukaryota"/>
</dbReference>
<dbReference type="InParanoid" id="K1V4T3"/>
<dbReference type="InterPro" id="IPR015424">
    <property type="entry name" value="PyrdxlP-dep_Trfase"/>
</dbReference>
<proteinExistence type="predicted"/>
<dbReference type="GO" id="GO:0019265">
    <property type="term" value="P:glycine biosynthetic process, by transamination of glyoxylate"/>
    <property type="evidence" value="ECO:0007669"/>
    <property type="project" value="TreeGrafter"/>
</dbReference>
<evidence type="ECO:0000256" key="1">
    <source>
        <dbReference type="ARBA" id="ARBA00001933"/>
    </source>
</evidence>
<evidence type="ECO:0000313" key="5">
    <source>
        <dbReference type="EMBL" id="EKC98994.1"/>
    </source>
</evidence>
<evidence type="ECO:0000313" key="6">
    <source>
        <dbReference type="Proteomes" id="UP000006757"/>
    </source>
</evidence>
<dbReference type="PANTHER" id="PTHR21152">
    <property type="entry name" value="AMINOTRANSFERASE CLASS V"/>
    <property type="match status" value="1"/>
</dbReference>
<dbReference type="GO" id="GO:0008453">
    <property type="term" value="F:alanine-glyoxylate transaminase activity"/>
    <property type="evidence" value="ECO:0007669"/>
    <property type="project" value="TreeGrafter"/>
</dbReference>
<protein>
    <submittedName>
        <fullName evidence="5">Alanine-glyoxylate transaminase</fullName>
    </submittedName>
</protein>
<sequence length="129" mass="14040">MYSLRQGLKEILEGDLSFEDRLARNREVSNRVKDELEKLGCGFVPLSRDIAANGMSAVRYPQGVTAADVIPKLAERDIVVAGGLHKDIASEYFRVGHMGVTSADPSRGDVDKIINGVKAVLDEAKKNKA</sequence>
<dbReference type="AlphaFoldDB" id="K1V4T3"/>
<keyword evidence="2" id="KW-0032">Aminotransferase</keyword>
<dbReference type="PANTHER" id="PTHR21152:SF24">
    <property type="entry name" value="ALANINE--GLYOXYLATE AMINOTRANSFERASE 1"/>
    <property type="match status" value="1"/>
</dbReference>
<name>K1V4T3_TRIAC</name>
<keyword evidence="3" id="KW-0808">Transferase</keyword>
<comment type="cofactor">
    <cofactor evidence="1">
        <name>pyridoxal 5'-phosphate</name>
        <dbReference type="ChEBI" id="CHEBI:597326"/>
    </cofactor>
</comment>
<dbReference type="SUPFAM" id="SSF53383">
    <property type="entry name" value="PLP-dependent transferases"/>
    <property type="match status" value="1"/>
</dbReference>
<dbReference type="STRING" id="1220162.K1V4T3"/>
<dbReference type="Gene3D" id="3.90.1150.10">
    <property type="entry name" value="Aspartate Aminotransferase, domain 1"/>
    <property type="match status" value="1"/>
</dbReference>
<dbReference type="GO" id="GO:0005777">
    <property type="term" value="C:peroxisome"/>
    <property type="evidence" value="ECO:0007669"/>
    <property type="project" value="TreeGrafter"/>
</dbReference>
<dbReference type="EMBL" id="AMBO01000378">
    <property type="protein sequence ID" value="EKC98994.1"/>
    <property type="molecule type" value="Genomic_DNA"/>
</dbReference>
<evidence type="ECO:0000256" key="4">
    <source>
        <dbReference type="ARBA" id="ARBA00022898"/>
    </source>
</evidence>
<accession>K1V4T3</accession>
<gene>
    <name evidence="5" type="ORF">A1Q2_06748</name>
</gene>
<reference evidence="5 6" key="1">
    <citation type="journal article" date="2012" name="Eukaryot. Cell">
        <title>Genome sequence of the Trichosporon asahii environmental strain CBS 8904.</title>
        <authorList>
            <person name="Yang R.Y."/>
            <person name="Li H.T."/>
            <person name="Zhu H."/>
            <person name="Zhou G.P."/>
            <person name="Wang M."/>
            <person name="Wang L."/>
        </authorList>
    </citation>
    <scope>NUCLEOTIDE SEQUENCE [LARGE SCALE GENOMIC DNA]</scope>
    <source>
        <strain evidence="5 6">CBS 8904</strain>
    </source>
</reference>